<dbReference type="PANTHER" id="PTHR43394">
    <property type="entry name" value="ATP-DEPENDENT PERMEASE MDL1, MITOCHONDRIAL"/>
    <property type="match status" value="1"/>
</dbReference>
<gene>
    <name evidence="1" type="ORF">HD593_009977</name>
</gene>
<dbReference type="RefSeq" id="WP_185109808.1">
    <property type="nucleotide sequence ID" value="NZ_BAAAXY010000022.1"/>
</dbReference>
<accession>A0A7X0U4N8</accession>
<evidence type="ECO:0000313" key="1">
    <source>
        <dbReference type="EMBL" id="MBB6555182.1"/>
    </source>
</evidence>
<protein>
    <submittedName>
        <fullName evidence="1">ABC-type microcin C transport system duplicated ATPase subunit YejF</fullName>
    </submittedName>
</protein>
<dbReference type="EMBL" id="JACHMI010000001">
    <property type="protein sequence ID" value="MBB6555182.1"/>
    <property type="molecule type" value="Genomic_DNA"/>
</dbReference>
<dbReference type="Proteomes" id="UP000565579">
    <property type="component" value="Unassembled WGS sequence"/>
</dbReference>
<dbReference type="InterPro" id="IPR039421">
    <property type="entry name" value="Type_1_exporter"/>
</dbReference>
<dbReference type="PANTHER" id="PTHR43394:SF1">
    <property type="entry name" value="ATP-BINDING CASSETTE SUB-FAMILY B MEMBER 10, MITOCHONDRIAL"/>
    <property type="match status" value="1"/>
</dbReference>
<proteinExistence type="predicted"/>
<name>A0A7X0U4N8_9ACTN</name>
<evidence type="ECO:0000313" key="2">
    <source>
        <dbReference type="Proteomes" id="UP000565579"/>
    </source>
</evidence>
<dbReference type="AlphaFoldDB" id="A0A7X0U4N8"/>
<dbReference type="Gene3D" id="3.40.50.300">
    <property type="entry name" value="P-loop containing nucleotide triphosphate hydrolases"/>
    <property type="match status" value="1"/>
</dbReference>
<dbReference type="GO" id="GO:0015421">
    <property type="term" value="F:ABC-type oligopeptide transporter activity"/>
    <property type="evidence" value="ECO:0007669"/>
    <property type="project" value="TreeGrafter"/>
</dbReference>
<dbReference type="InterPro" id="IPR027417">
    <property type="entry name" value="P-loop_NTPase"/>
</dbReference>
<keyword evidence="2" id="KW-1185">Reference proteome</keyword>
<organism evidence="1 2">
    <name type="scientific">Nonomuraea rubra</name>
    <dbReference type="NCBI Taxonomy" id="46180"/>
    <lineage>
        <taxon>Bacteria</taxon>
        <taxon>Bacillati</taxon>
        <taxon>Actinomycetota</taxon>
        <taxon>Actinomycetes</taxon>
        <taxon>Streptosporangiales</taxon>
        <taxon>Streptosporangiaceae</taxon>
        <taxon>Nonomuraea</taxon>
    </lineage>
</organism>
<reference evidence="1 2" key="1">
    <citation type="submission" date="2020-08" db="EMBL/GenBank/DDBJ databases">
        <title>Sequencing the genomes of 1000 actinobacteria strains.</title>
        <authorList>
            <person name="Klenk H.-P."/>
        </authorList>
    </citation>
    <scope>NUCLEOTIDE SEQUENCE [LARGE SCALE GENOMIC DNA]</scope>
    <source>
        <strain evidence="1 2">DSM 43768</strain>
    </source>
</reference>
<dbReference type="SUPFAM" id="SSF52540">
    <property type="entry name" value="P-loop containing nucleoside triphosphate hydrolases"/>
    <property type="match status" value="1"/>
</dbReference>
<comment type="caution">
    <text evidence="1">The sequence shown here is derived from an EMBL/GenBank/DDBJ whole genome shotgun (WGS) entry which is preliminary data.</text>
</comment>
<sequence>MSACFQDHARFEFLVRETVGIGDLAALDAEAEHDLFRRWAVAAARGGGVTVLVSHRLSTVRMADLVVVLDQGRVEEAGTHDDLIRPGGRYARLFRLGAAAVSGGLPPVSTEHQRGRRRR</sequence>